<gene>
    <name evidence="1" type="ORF">P875_00064489</name>
</gene>
<reference evidence="1 2" key="1">
    <citation type="submission" date="2015-02" db="EMBL/GenBank/DDBJ databases">
        <title>Draft genome sequence of Aspergillus parasiticus SU-1.</title>
        <authorList>
            <person name="Yu J."/>
            <person name="Fedorova N."/>
            <person name="Yin Y."/>
            <person name="Losada L."/>
            <person name="Zafar N."/>
            <person name="Taujale R."/>
            <person name="Ehrlich K.C."/>
            <person name="Bhatnagar D."/>
            <person name="Cleveland T.E."/>
            <person name="Bennett J.W."/>
            <person name="Nierman W.C."/>
        </authorList>
    </citation>
    <scope>NUCLEOTIDE SEQUENCE [LARGE SCALE GENOMIC DNA]</scope>
    <source>
        <strain evidence="2">ATCC 56775 / NRRL 5862 / SRRC 143 / SU-1</strain>
    </source>
</reference>
<proteinExistence type="predicted"/>
<comment type="caution">
    <text evidence="1">The sequence shown here is derived from an EMBL/GenBank/DDBJ whole genome shotgun (WGS) entry which is preliminary data.</text>
</comment>
<name>A0A0F0IA94_ASPPU</name>
<evidence type="ECO:0000313" key="1">
    <source>
        <dbReference type="EMBL" id="KJK64041.1"/>
    </source>
</evidence>
<evidence type="ECO:0008006" key="3">
    <source>
        <dbReference type="Google" id="ProtNLM"/>
    </source>
</evidence>
<dbReference type="AlphaFoldDB" id="A0A0F0IA94"/>
<dbReference type="Proteomes" id="UP000033540">
    <property type="component" value="Unassembled WGS sequence"/>
</dbReference>
<accession>A0A0F0IA94</accession>
<sequence>MSTQTNAAANDEFPVLPRCVNPEGIFWTAIWYVPTSAPSFPVCAYCYEKHIQSTPHAGLFEAVWLKGGDTSLLCQWNTPRVMAHLAAGDWDAINAFMIERVNLPNCKGPAGHTGLDGSRWYGMIGAWEIQGFVICETCYHELVAWNQLRSYFATTPTIKSDESSWTCDAAVVPLIKEGLRRAIASPNRWDELHRLFRSRMEYPSCLEMKNLQASSTHWYACKAVPDLVVCTACYLDHFVLDYASSWEFHSLTPEQQQQRFDCGMQTLQIHAALGICKQIGFAANTDEYDGFETLARMILESPPCDTDDMRNATWYAPKGCTLDVYAICRRCLLGFMAAPGFALEFKEVEPRRGGNRLCDLHPTTPRFKKYLTKYAAAVKLADFSIFSEYVLEWAPLPECPRNEAYTNRKWYGKGCFTACALCYKEVMEGTSLASHLDCAVVPNENRCQMYSPRMRNLWRQACENNDLDSFLVLAKERMNALLLMNMEKKRQFAEMSIRASQRNTLMLVSTMNSGIDAITSAAGADDGTRWGNSSIGYNWHTSAGAEGRLQFDQAMGMNVVQASSDFARMAPFLQRWAELE</sequence>
<organism evidence="1 2">
    <name type="scientific">Aspergillus parasiticus (strain ATCC 56775 / NRRL 5862 / SRRC 143 / SU-1)</name>
    <dbReference type="NCBI Taxonomy" id="1403190"/>
    <lineage>
        <taxon>Eukaryota</taxon>
        <taxon>Fungi</taxon>
        <taxon>Dikarya</taxon>
        <taxon>Ascomycota</taxon>
        <taxon>Pezizomycotina</taxon>
        <taxon>Eurotiomycetes</taxon>
        <taxon>Eurotiomycetidae</taxon>
        <taxon>Eurotiales</taxon>
        <taxon>Aspergillaceae</taxon>
        <taxon>Aspergillus</taxon>
        <taxon>Aspergillus subgen. Circumdati</taxon>
    </lineage>
</organism>
<protein>
    <recommendedName>
        <fullName evidence="3">Integral membrane protein</fullName>
    </recommendedName>
</protein>
<evidence type="ECO:0000313" key="2">
    <source>
        <dbReference type="Proteomes" id="UP000033540"/>
    </source>
</evidence>
<dbReference type="STRING" id="1403190.A0A0F0IA94"/>
<dbReference type="EMBL" id="JZEE01000528">
    <property type="protein sequence ID" value="KJK64041.1"/>
    <property type="molecule type" value="Genomic_DNA"/>
</dbReference>
<dbReference type="OrthoDB" id="5324692at2759"/>